<accession>A0A026WBS1</accession>
<proteinExistence type="predicted"/>
<dbReference type="EMBL" id="KK107284">
    <property type="protein sequence ID" value="EZA53527.1"/>
    <property type="molecule type" value="Genomic_DNA"/>
</dbReference>
<dbReference type="AlphaFoldDB" id="A0A026WBS1"/>
<name>A0A026WBS1_OOCBI</name>
<gene>
    <name evidence="1" type="ORF">X777_06960</name>
</gene>
<evidence type="ECO:0000313" key="1">
    <source>
        <dbReference type="EMBL" id="EZA53527.1"/>
    </source>
</evidence>
<sequence length="73" mass="8405">MNFASTFSTIWSNRSNIKSTHRSRLNMEYNVDSIISKRTSDDSRHMSFVLLFIAPNRTVNGQTVIQLAISLQR</sequence>
<protein>
    <submittedName>
        <fullName evidence="1">Uncharacterized protein</fullName>
    </submittedName>
</protein>
<dbReference type="Proteomes" id="UP000053097">
    <property type="component" value="Unassembled WGS sequence"/>
</dbReference>
<evidence type="ECO:0000313" key="2">
    <source>
        <dbReference type="Proteomes" id="UP000053097"/>
    </source>
</evidence>
<organism evidence="1 2">
    <name type="scientific">Ooceraea biroi</name>
    <name type="common">Clonal raider ant</name>
    <name type="synonym">Cerapachys biroi</name>
    <dbReference type="NCBI Taxonomy" id="2015173"/>
    <lineage>
        <taxon>Eukaryota</taxon>
        <taxon>Metazoa</taxon>
        <taxon>Ecdysozoa</taxon>
        <taxon>Arthropoda</taxon>
        <taxon>Hexapoda</taxon>
        <taxon>Insecta</taxon>
        <taxon>Pterygota</taxon>
        <taxon>Neoptera</taxon>
        <taxon>Endopterygota</taxon>
        <taxon>Hymenoptera</taxon>
        <taxon>Apocrita</taxon>
        <taxon>Aculeata</taxon>
        <taxon>Formicoidea</taxon>
        <taxon>Formicidae</taxon>
        <taxon>Dorylinae</taxon>
        <taxon>Ooceraea</taxon>
    </lineage>
</organism>
<reference evidence="1 2" key="1">
    <citation type="journal article" date="2014" name="Curr. Biol.">
        <title>The genome of the clonal raider ant Cerapachys biroi.</title>
        <authorList>
            <person name="Oxley P.R."/>
            <person name="Ji L."/>
            <person name="Fetter-Pruneda I."/>
            <person name="McKenzie S.K."/>
            <person name="Li C."/>
            <person name="Hu H."/>
            <person name="Zhang G."/>
            <person name="Kronauer D.J."/>
        </authorList>
    </citation>
    <scope>NUCLEOTIDE SEQUENCE [LARGE SCALE GENOMIC DNA]</scope>
</reference>
<keyword evidence="2" id="KW-1185">Reference proteome</keyword>